<evidence type="ECO:0000256" key="2">
    <source>
        <dbReference type="ARBA" id="ARBA00022692"/>
    </source>
</evidence>
<feature type="domain" description="NADH:quinone oxidoreductase/Mrp antiporter transmembrane" evidence="7">
    <location>
        <begin position="124"/>
        <end position="418"/>
    </location>
</feature>
<reference evidence="8 9" key="1">
    <citation type="submission" date="2015-11" db="EMBL/GenBank/DDBJ databases">
        <title>Draft genome sequence of Paramesorhizobium deserti A-3-E, a strain highly resistant to diverse beta-lactam antibiotics.</title>
        <authorList>
            <person name="Lv R."/>
            <person name="Yang X."/>
            <person name="Fang N."/>
            <person name="Guo J."/>
            <person name="Luo X."/>
            <person name="Peng F."/>
            <person name="Yang R."/>
            <person name="Cui Y."/>
            <person name="Fang C."/>
            <person name="Song Y."/>
        </authorList>
    </citation>
    <scope>NUCLEOTIDE SEQUENCE [LARGE SCALE GENOMIC DNA]</scope>
    <source>
        <strain evidence="8 9">A-3-E</strain>
    </source>
</reference>
<dbReference type="RefSeq" id="WP_068881839.1">
    <property type="nucleotide sequence ID" value="NZ_LNTU01000012.1"/>
</dbReference>
<feature type="transmembrane region" description="Helical" evidence="5">
    <location>
        <begin position="38"/>
        <end position="57"/>
    </location>
</feature>
<feature type="transmembrane region" description="Helical" evidence="5">
    <location>
        <begin position="202"/>
        <end position="227"/>
    </location>
</feature>
<dbReference type="GO" id="GO:0042773">
    <property type="term" value="P:ATP synthesis coupled electron transport"/>
    <property type="evidence" value="ECO:0007669"/>
    <property type="project" value="InterPro"/>
</dbReference>
<evidence type="ECO:0000256" key="1">
    <source>
        <dbReference type="ARBA" id="ARBA00004127"/>
    </source>
</evidence>
<keyword evidence="5" id="KW-1278">Translocase</keyword>
<dbReference type="InterPro" id="IPR001750">
    <property type="entry name" value="ND/Mrp_TM"/>
</dbReference>
<comment type="subcellular location">
    <subcellularLocation>
        <location evidence="5">Cell membrane</location>
        <topology evidence="5">Multi-pass membrane protein</topology>
    </subcellularLocation>
    <subcellularLocation>
        <location evidence="1">Endomembrane system</location>
        <topology evidence="1">Multi-pass membrane protein</topology>
    </subcellularLocation>
    <subcellularLocation>
        <location evidence="6">Membrane</location>
        <topology evidence="6">Multi-pass membrane protein</topology>
    </subcellularLocation>
</comment>
<comment type="subunit">
    <text evidence="5">NDH-1 is composed of 14 different subunits. Subunits NuoA, H, J, K, L, M, N constitute the membrane sector of the complex.</text>
</comment>
<gene>
    <name evidence="5" type="primary">nuoN</name>
    <name evidence="8" type="ORF">ATN84_09925</name>
</gene>
<feature type="transmembrane region" description="Helical" evidence="5">
    <location>
        <begin position="447"/>
        <end position="470"/>
    </location>
</feature>
<dbReference type="GO" id="GO:0050136">
    <property type="term" value="F:NADH dehydrogenase (quinone) (non-electrogenic) activity"/>
    <property type="evidence" value="ECO:0007669"/>
    <property type="project" value="UniProtKB-UniRule"/>
</dbReference>
<evidence type="ECO:0000256" key="4">
    <source>
        <dbReference type="ARBA" id="ARBA00023136"/>
    </source>
</evidence>
<dbReference type="OrthoDB" id="9811718at2"/>
<organism evidence="8 9">
    <name type="scientific">Paramesorhizobium deserti</name>
    <dbReference type="NCBI Taxonomy" id="1494590"/>
    <lineage>
        <taxon>Bacteria</taxon>
        <taxon>Pseudomonadati</taxon>
        <taxon>Pseudomonadota</taxon>
        <taxon>Alphaproteobacteria</taxon>
        <taxon>Hyphomicrobiales</taxon>
        <taxon>Phyllobacteriaceae</taxon>
        <taxon>Paramesorhizobium</taxon>
    </lineage>
</organism>
<keyword evidence="9" id="KW-1185">Reference proteome</keyword>
<feature type="transmembrane region" description="Helical" evidence="5">
    <location>
        <begin position="104"/>
        <end position="122"/>
    </location>
</feature>
<accession>A0A135HWT2</accession>
<keyword evidence="5" id="KW-0813">Transport</keyword>
<protein>
    <recommendedName>
        <fullName evidence="5">NADH-quinone oxidoreductase subunit N</fullName>
        <ecNumber evidence="5">7.1.1.-</ecNumber>
    </recommendedName>
    <alternativeName>
        <fullName evidence="5">NADH dehydrogenase I subunit N</fullName>
    </alternativeName>
    <alternativeName>
        <fullName evidence="5">NDH-1 subunit N</fullName>
    </alternativeName>
</protein>
<dbReference type="AlphaFoldDB" id="A0A135HWT2"/>
<feature type="transmembrane region" description="Helical" evidence="5">
    <location>
        <begin position="159"/>
        <end position="182"/>
    </location>
</feature>
<feature type="transmembrane region" description="Helical" evidence="5">
    <location>
        <begin position="403"/>
        <end position="426"/>
    </location>
</feature>
<comment type="function">
    <text evidence="5">NDH-1 shuttles electrons from NADH, via FMN and iron-sulfur (Fe-S) centers, to quinones in the respiratory chain. The immediate electron acceptor for the enzyme in this species is believed to be ubiquinone. Couples the redox reaction to proton translocation (for every two electrons transferred, four hydrogen ions are translocated across the cytoplasmic membrane), and thus conserves the redox energy in a proton gradient.</text>
</comment>
<dbReference type="GO" id="GO:0005886">
    <property type="term" value="C:plasma membrane"/>
    <property type="evidence" value="ECO:0007669"/>
    <property type="project" value="UniProtKB-SubCell"/>
</dbReference>
<feature type="transmembrane region" description="Helical" evidence="5">
    <location>
        <begin position="367"/>
        <end position="391"/>
    </location>
</feature>
<dbReference type="NCBIfam" id="NF004440">
    <property type="entry name" value="PRK05777.1-3"/>
    <property type="match status" value="1"/>
</dbReference>
<feature type="transmembrane region" description="Helical" evidence="5">
    <location>
        <begin position="239"/>
        <end position="260"/>
    </location>
</feature>
<dbReference type="GO" id="GO:0012505">
    <property type="term" value="C:endomembrane system"/>
    <property type="evidence" value="ECO:0007669"/>
    <property type="project" value="UniProtKB-SubCell"/>
</dbReference>
<evidence type="ECO:0000259" key="7">
    <source>
        <dbReference type="Pfam" id="PF00361"/>
    </source>
</evidence>
<comment type="caution">
    <text evidence="8">The sequence shown here is derived from an EMBL/GenBank/DDBJ whole genome shotgun (WGS) entry which is preliminary data.</text>
</comment>
<feature type="transmembrane region" description="Helical" evidence="5">
    <location>
        <begin position="6"/>
        <end position="31"/>
    </location>
</feature>
<evidence type="ECO:0000256" key="5">
    <source>
        <dbReference type="HAMAP-Rule" id="MF_00445"/>
    </source>
</evidence>
<keyword evidence="3 5" id="KW-1133">Transmembrane helix</keyword>
<feature type="transmembrane region" description="Helical" evidence="5">
    <location>
        <begin position="77"/>
        <end position="97"/>
    </location>
</feature>
<dbReference type="Pfam" id="PF00361">
    <property type="entry name" value="Proton_antipo_M"/>
    <property type="match status" value="1"/>
</dbReference>
<dbReference type="PRINTS" id="PR01434">
    <property type="entry name" value="NADHDHGNASE5"/>
</dbReference>
<comment type="similarity">
    <text evidence="5">Belongs to the complex I subunit 2 family.</text>
</comment>
<evidence type="ECO:0000313" key="9">
    <source>
        <dbReference type="Proteomes" id="UP000070107"/>
    </source>
</evidence>
<dbReference type="EMBL" id="LNTU01000012">
    <property type="protein sequence ID" value="KXF77654.1"/>
    <property type="molecule type" value="Genomic_DNA"/>
</dbReference>
<dbReference type="PANTHER" id="PTHR22773">
    <property type="entry name" value="NADH DEHYDROGENASE"/>
    <property type="match status" value="1"/>
</dbReference>
<keyword evidence="2 5" id="KW-0812">Transmembrane</keyword>
<dbReference type="EC" id="7.1.1.-" evidence="5"/>
<comment type="catalytic activity">
    <reaction evidence="5">
        <text>a quinone + NADH + 5 H(+)(in) = a quinol + NAD(+) + 4 H(+)(out)</text>
        <dbReference type="Rhea" id="RHEA:57888"/>
        <dbReference type="ChEBI" id="CHEBI:15378"/>
        <dbReference type="ChEBI" id="CHEBI:24646"/>
        <dbReference type="ChEBI" id="CHEBI:57540"/>
        <dbReference type="ChEBI" id="CHEBI:57945"/>
        <dbReference type="ChEBI" id="CHEBI:132124"/>
    </reaction>
</comment>
<evidence type="ECO:0000256" key="6">
    <source>
        <dbReference type="RuleBase" id="RU000320"/>
    </source>
</evidence>
<evidence type="ECO:0000313" key="8">
    <source>
        <dbReference type="EMBL" id="KXF77654.1"/>
    </source>
</evidence>
<keyword evidence="4 5" id="KW-0472">Membrane</keyword>
<dbReference type="Proteomes" id="UP000070107">
    <property type="component" value="Unassembled WGS sequence"/>
</dbReference>
<name>A0A135HWT2_9HYPH</name>
<dbReference type="GO" id="GO:0008137">
    <property type="term" value="F:NADH dehydrogenase (ubiquinone) activity"/>
    <property type="evidence" value="ECO:0007669"/>
    <property type="project" value="InterPro"/>
</dbReference>
<keyword evidence="5" id="KW-1003">Cell membrane</keyword>
<keyword evidence="5" id="KW-0874">Quinone</keyword>
<keyword evidence="5" id="KW-0520">NAD</keyword>
<feature type="transmembrane region" description="Helical" evidence="5">
    <location>
        <begin position="325"/>
        <end position="346"/>
    </location>
</feature>
<dbReference type="STRING" id="1494590.ATN84_09925"/>
<sequence length="478" mass="50615">MQTDLIAQLTLAAPELFVAAGALVLLMVGVFSGERANTLVTGLAVAVLVGALALVILFPDNGNAFGDAFVSDGFGRFMKVLTLIGSLVTLVMSVGFAKAEKFDRFEFPVLILLATLGMMLMVSASNMLTLYLGLELQSLSLYVLAAINRDSVRSTEAGLKYFVLGALSSGMLLYGISLVYGFTGQIGFREIAAVLSGGERQLGLVFGLVFVLAGLAFKISAVPFHMWTPDVYEGAPTPVTAFFAAAPKMAAMALVVRVVMGAFEPVTQDWQQVIIFISIASMLLGAFAAIGQRNIKRLMAYSSIGHVGYALVGLAAGTTTGVRGVALYMLIYLVMTLGTFAFILAMRTKDGNVEQIEDLAGLSRTNPVMATIMTIFLFSLAGIPPLAGFWAKWYVFLAAVEAGLYPLAVIGIVSSVIGAFYYLRLIKIMWFDEPAGGFVPVAGELRLVLGVSGAFVLLYVLIGGPIGAIADAAAKSFF</sequence>
<proteinExistence type="inferred from homology"/>
<dbReference type="HAMAP" id="MF_00445">
    <property type="entry name" value="NDH1_NuoN_1"/>
    <property type="match status" value="1"/>
</dbReference>
<keyword evidence="5 8" id="KW-0830">Ubiquinone</keyword>
<dbReference type="NCBIfam" id="TIGR01770">
    <property type="entry name" value="NDH_I_N"/>
    <property type="match status" value="1"/>
</dbReference>
<evidence type="ECO:0000256" key="3">
    <source>
        <dbReference type="ARBA" id="ARBA00022989"/>
    </source>
</evidence>
<dbReference type="GO" id="GO:0048038">
    <property type="term" value="F:quinone binding"/>
    <property type="evidence" value="ECO:0007669"/>
    <property type="project" value="UniProtKB-KW"/>
</dbReference>
<dbReference type="InterPro" id="IPR010096">
    <property type="entry name" value="NADH-Q_OxRdtase_suN/2"/>
</dbReference>
<feature type="transmembrane region" description="Helical" evidence="5">
    <location>
        <begin position="272"/>
        <end position="291"/>
    </location>
</feature>